<accession>A0ABV4U0T5</accession>
<feature type="compositionally biased region" description="Low complexity" evidence="14">
    <location>
        <begin position="1155"/>
        <end position="1171"/>
    </location>
</feature>
<evidence type="ECO:0000259" key="17">
    <source>
        <dbReference type="Pfam" id="PF12637"/>
    </source>
</evidence>
<dbReference type="InterPro" id="IPR000788">
    <property type="entry name" value="RNR_lg_C"/>
</dbReference>
<evidence type="ECO:0000256" key="14">
    <source>
        <dbReference type="SAM" id="MobiDB-lite"/>
    </source>
</evidence>
<keyword evidence="10 13" id="KW-0170">Cobalt</keyword>
<keyword evidence="6 13" id="KW-0237">DNA synthesis</keyword>
<keyword evidence="8 13" id="KW-0560">Oxidoreductase</keyword>
<evidence type="ECO:0000256" key="1">
    <source>
        <dbReference type="ARBA" id="ARBA00001922"/>
    </source>
</evidence>
<comment type="function">
    <text evidence="11 13">Catalyzes the reduction of ribonucleotides to deoxyribonucleotides. May function to provide a pool of deoxyribonucleotide precursors for DNA repair during oxygen limitation and/or for immediate growth after restoration of oxygen.</text>
</comment>
<evidence type="ECO:0000256" key="13">
    <source>
        <dbReference type="RuleBase" id="RU364064"/>
    </source>
</evidence>
<dbReference type="Pfam" id="PF12637">
    <property type="entry name" value="TSCPD"/>
    <property type="match status" value="1"/>
</dbReference>
<dbReference type="RefSeq" id="WP_425344085.1">
    <property type="nucleotide sequence ID" value="NZ_JBGUBD010000002.1"/>
</dbReference>
<evidence type="ECO:0000259" key="15">
    <source>
        <dbReference type="Pfam" id="PF02867"/>
    </source>
</evidence>
<evidence type="ECO:0000256" key="7">
    <source>
        <dbReference type="ARBA" id="ARBA00022741"/>
    </source>
</evidence>
<dbReference type="GO" id="GO:0004748">
    <property type="term" value="F:ribonucleoside-diphosphate reductase activity, thioredoxin disulfide as acceptor"/>
    <property type="evidence" value="ECO:0007669"/>
    <property type="project" value="UniProtKB-EC"/>
</dbReference>
<feature type="domain" description="TSCPD" evidence="17">
    <location>
        <begin position="973"/>
        <end position="1071"/>
    </location>
</feature>
<dbReference type="Gene3D" id="3.20.70.20">
    <property type="match status" value="2"/>
</dbReference>
<sequence>MKVTRKFTKQGQDVFANVQWTKRSSRIGNLDGSTVFEMNDAEVPKSWSQLATDIMVSKYFRKAGVPAKLEVVKEKGVPAWLCPQQAKGDVETGPEKSARQVIHRLVGCWTYWGFKHDYFDSEEDARAFYDELCYMMVHQQCAPNSPQWFNTGLHWAYGVNGPAQGHYYTDPKTGETKRSEDAYTHPQPHACFIQSIDDDLVSPGGIMDLWVREARLFKYGSGTGTNFSKLRAENESLSGGGRSSGLMSFLKIGDRAAGAIKSGGTTRRAAKMVCLDLDHPDVEAFINWKVREELKVAALVEGLKQLPKSERAVAEQLDLKLDYDFNGEAYITVSGQNSNNSIRIPNRFFEALDKGEDWTFVRRTDGEVARTVPARALWDQVGFAAWRCADPGVQFDTTINQWHTCPESGRINASNPCSEYMFLDDTACNLASLNVLKFYDAKQRTFDVEAYEHGVHLWTVVLEISVLMAQYPSEAIARLSYEYRTLGLGYANLGAMLMQAGIPYDSERARAICGALTAILTGRSYATSAEMASEHGAFAGYEKNRDAMLRVIRNHRRAAYGVSRKSSEAAGTEQGDYEALDIKPVPIDETKIDGRDGSEPELGQIANAQQLIDRSRATWDDALSLGEKHGYRNAQTTVIAPTGTIGLLMDCDTTGVEPDFALVKFKKLAGGGYFKIANQSLKPALDALGYSEAQVHGIMTYVMGTLNLDVPMPGGDGEPTSEDGTFAEYLTARGFEPADIAKVSDSLPTVFELQHAFNAWTLGEEAIDRLGLTEQAKEPSFNLLRAIGLTRQQIAALNRAICGTQTVEGAPQLKEEHLPVFDCANTCGPTGERYIAAEGHIRMMAASQPFITGAISKTINLPNSASVDDIKSCYRLSWELGLKANALYRDGCKLSQVLNNKVDVDDEVEDEEAIEAGKEEVASEVAQAGRVAAAATSGAGSDATAAIDRQPIERVVEKIVERPLRRRLPDTRRSITHKFNVAGHEGYLNVGLYDDGTPGELFITMAKEGSTIGGLMDSLGTAISVALQYGVPVESLVTKFTHQRFEPAGMTHNRDIPFAKSLVDYIFRWLGMEFVPGYRAANAPQRAESKKKSAAATDSMLTKDEHSPARSRAETIARGGVATTNGNGNGNGHSNGNGKSDRALAGTPSGHAPSESRGQSSAEAGGSGANESTLATALKEMQSDAPACDVCGTITVRSGTCYKCMNCGNSMGCS</sequence>
<evidence type="ECO:0000256" key="6">
    <source>
        <dbReference type="ARBA" id="ARBA00022634"/>
    </source>
</evidence>
<dbReference type="PANTHER" id="PTHR43371:SF1">
    <property type="entry name" value="RIBONUCLEOSIDE-DIPHOSPHATE REDUCTASE"/>
    <property type="match status" value="1"/>
</dbReference>
<keyword evidence="19" id="KW-1185">Reference proteome</keyword>
<dbReference type="Proteomes" id="UP001575105">
    <property type="component" value="Unassembled WGS sequence"/>
</dbReference>
<comment type="cofactor">
    <cofactor evidence="1 13">
        <name>adenosylcob(III)alamin</name>
        <dbReference type="ChEBI" id="CHEBI:18408"/>
    </cofactor>
</comment>
<feature type="domain" description="Ribonucleotide reductase class II vitamin B12-dependent N-terminal" evidence="16">
    <location>
        <begin position="22"/>
        <end position="139"/>
    </location>
</feature>
<feature type="compositionally biased region" description="Basic and acidic residues" evidence="14">
    <location>
        <begin position="1101"/>
        <end position="1115"/>
    </location>
</feature>
<dbReference type="PRINTS" id="PR01183">
    <property type="entry name" value="RIBORDTASEM1"/>
</dbReference>
<gene>
    <name evidence="18" type="ORF">ACERK3_02495</name>
</gene>
<evidence type="ECO:0000256" key="4">
    <source>
        <dbReference type="ARBA" id="ARBA00014409"/>
    </source>
</evidence>
<evidence type="ECO:0000259" key="16">
    <source>
        <dbReference type="Pfam" id="PF08471"/>
    </source>
</evidence>
<comment type="similarity">
    <text evidence="2 13">Belongs to the ribonucleoside diphosphate reductase class-2 family.</text>
</comment>
<keyword evidence="5 13" id="KW-0846">Cobalamin</keyword>
<comment type="catalytic activity">
    <reaction evidence="12 13">
        <text>a 2'-deoxyribonucleoside 5'-diphosphate + [thioredoxin]-disulfide + H2O = a ribonucleoside 5'-diphosphate + [thioredoxin]-dithiol</text>
        <dbReference type="Rhea" id="RHEA:23252"/>
        <dbReference type="Rhea" id="RHEA-COMP:10698"/>
        <dbReference type="Rhea" id="RHEA-COMP:10700"/>
        <dbReference type="ChEBI" id="CHEBI:15377"/>
        <dbReference type="ChEBI" id="CHEBI:29950"/>
        <dbReference type="ChEBI" id="CHEBI:50058"/>
        <dbReference type="ChEBI" id="CHEBI:57930"/>
        <dbReference type="ChEBI" id="CHEBI:73316"/>
        <dbReference type="EC" id="1.17.4.1"/>
    </reaction>
</comment>
<name>A0ABV4U0T5_9BACT</name>
<organism evidence="18 19">
    <name type="scientific">Natronomicrosphaera hydrolytica</name>
    <dbReference type="NCBI Taxonomy" id="3242702"/>
    <lineage>
        <taxon>Bacteria</taxon>
        <taxon>Pseudomonadati</taxon>
        <taxon>Planctomycetota</taxon>
        <taxon>Phycisphaerae</taxon>
        <taxon>Phycisphaerales</taxon>
        <taxon>Phycisphaeraceae</taxon>
        <taxon>Natronomicrosphaera</taxon>
    </lineage>
</organism>
<dbReference type="InterPro" id="IPR050862">
    <property type="entry name" value="RdRp_reductase_class-2"/>
</dbReference>
<protein>
    <recommendedName>
        <fullName evidence="4 13">Vitamin B12-dependent ribonucleotide reductase</fullName>
        <ecNumber evidence="3 13">1.17.4.1</ecNumber>
    </recommendedName>
</protein>
<evidence type="ECO:0000256" key="3">
    <source>
        <dbReference type="ARBA" id="ARBA00012274"/>
    </source>
</evidence>
<evidence type="ECO:0000313" key="19">
    <source>
        <dbReference type="Proteomes" id="UP001575105"/>
    </source>
</evidence>
<keyword evidence="9" id="KW-1015">Disulfide bond</keyword>
<reference evidence="18 19" key="1">
    <citation type="submission" date="2024-08" db="EMBL/GenBank/DDBJ databases">
        <title>Whole-genome sequencing of halo(alkali)philic microorganisms from hypersaline lakes.</title>
        <authorList>
            <person name="Sorokin D.Y."/>
            <person name="Merkel A.Y."/>
            <person name="Messina E."/>
            <person name="Yakimov M."/>
        </authorList>
    </citation>
    <scope>NUCLEOTIDE SEQUENCE [LARGE SCALE GENOMIC DNA]</scope>
    <source>
        <strain evidence="18 19">AB-hyl4</strain>
    </source>
</reference>
<evidence type="ECO:0000256" key="9">
    <source>
        <dbReference type="ARBA" id="ARBA00023157"/>
    </source>
</evidence>
<evidence type="ECO:0000256" key="2">
    <source>
        <dbReference type="ARBA" id="ARBA00007405"/>
    </source>
</evidence>
<feature type="domain" description="Ribonucleotide reductase large subunit C-terminal" evidence="15">
    <location>
        <begin position="786"/>
        <end position="888"/>
    </location>
</feature>
<dbReference type="CDD" id="cd02888">
    <property type="entry name" value="RNR_II_dimer"/>
    <property type="match status" value="1"/>
</dbReference>
<dbReference type="EMBL" id="JBGUBD010000002">
    <property type="protein sequence ID" value="MFA9477156.1"/>
    <property type="molecule type" value="Genomic_DNA"/>
</dbReference>
<dbReference type="InterPro" id="IPR013678">
    <property type="entry name" value="RNR_2_N"/>
</dbReference>
<comment type="caution">
    <text evidence="18">The sequence shown here is derived from an EMBL/GenBank/DDBJ whole genome shotgun (WGS) entry which is preliminary data.</text>
</comment>
<evidence type="ECO:0000256" key="10">
    <source>
        <dbReference type="ARBA" id="ARBA00023285"/>
    </source>
</evidence>
<proteinExistence type="inferred from homology"/>
<feature type="domain" description="Ribonucleotide reductase large subunit C-terminal" evidence="15">
    <location>
        <begin position="190"/>
        <end position="699"/>
    </location>
</feature>
<dbReference type="EC" id="1.17.4.1" evidence="3 13"/>
<evidence type="ECO:0000256" key="5">
    <source>
        <dbReference type="ARBA" id="ARBA00022628"/>
    </source>
</evidence>
<evidence type="ECO:0000256" key="12">
    <source>
        <dbReference type="ARBA" id="ARBA00047754"/>
    </source>
</evidence>
<feature type="region of interest" description="Disordered" evidence="14">
    <location>
        <begin position="1081"/>
        <end position="1171"/>
    </location>
</feature>
<dbReference type="PANTHER" id="PTHR43371">
    <property type="entry name" value="VITAMIN B12-DEPENDENT RIBONUCLEOTIDE REDUCTASE"/>
    <property type="match status" value="1"/>
</dbReference>
<dbReference type="NCBIfam" id="TIGR02504">
    <property type="entry name" value="NrdJ_Z"/>
    <property type="match status" value="1"/>
</dbReference>
<evidence type="ECO:0000256" key="11">
    <source>
        <dbReference type="ARBA" id="ARBA00025437"/>
    </source>
</evidence>
<evidence type="ECO:0000256" key="8">
    <source>
        <dbReference type="ARBA" id="ARBA00023002"/>
    </source>
</evidence>
<dbReference type="SUPFAM" id="SSF51998">
    <property type="entry name" value="PFL-like glycyl radical enzymes"/>
    <property type="match status" value="1"/>
</dbReference>
<dbReference type="Pfam" id="PF08471">
    <property type="entry name" value="Ribonuc_red_2_N"/>
    <property type="match status" value="1"/>
</dbReference>
<dbReference type="InterPro" id="IPR013344">
    <property type="entry name" value="RNR_NrdJ/NrdZ"/>
</dbReference>
<dbReference type="InterPro" id="IPR024434">
    <property type="entry name" value="TSCPD_dom"/>
</dbReference>
<dbReference type="Pfam" id="PF02867">
    <property type="entry name" value="Ribonuc_red_lgC"/>
    <property type="match status" value="2"/>
</dbReference>
<evidence type="ECO:0000313" key="18">
    <source>
        <dbReference type="EMBL" id="MFA9477156.1"/>
    </source>
</evidence>
<keyword evidence="7 13" id="KW-0547">Nucleotide-binding</keyword>